<accession>A0A3B0VI77</accession>
<reference evidence="9" key="1">
    <citation type="submission" date="2018-06" db="EMBL/GenBank/DDBJ databases">
        <authorList>
            <person name="Zhirakovskaya E."/>
        </authorList>
    </citation>
    <scope>NUCLEOTIDE SEQUENCE</scope>
</reference>
<dbReference type="GO" id="GO:0046872">
    <property type="term" value="F:metal ion binding"/>
    <property type="evidence" value="ECO:0007669"/>
    <property type="project" value="UniProtKB-KW"/>
</dbReference>
<evidence type="ECO:0000256" key="5">
    <source>
        <dbReference type="ARBA" id="ARBA00022729"/>
    </source>
</evidence>
<dbReference type="InterPro" id="IPR011050">
    <property type="entry name" value="Pectin_lyase_fold/virulence"/>
</dbReference>
<feature type="non-terminal residue" evidence="9">
    <location>
        <position position="558"/>
    </location>
</feature>
<keyword evidence="3" id="KW-0964">Secreted</keyword>
<comment type="subcellular location">
    <subcellularLocation>
        <location evidence="2">Secreted</location>
    </subcellularLocation>
</comment>
<dbReference type="GO" id="GO:0016837">
    <property type="term" value="F:carbon-oxygen lyase activity, acting on polysaccharides"/>
    <property type="evidence" value="ECO:0007669"/>
    <property type="project" value="TreeGrafter"/>
</dbReference>
<keyword evidence="4" id="KW-0479">Metal-binding</keyword>
<dbReference type="SUPFAM" id="SSF51126">
    <property type="entry name" value="Pectin lyase-like"/>
    <property type="match status" value="1"/>
</dbReference>
<evidence type="ECO:0000256" key="1">
    <source>
        <dbReference type="ARBA" id="ARBA00001913"/>
    </source>
</evidence>
<evidence type="ECO:0000256" key="2">
    <source>
        <dbReference type="ARBA" id="ARBA00004613"/>
    </source>
</evidence>
<evidence type="ECO:0000256" key="6">
    <source>
        <dbReference type="ARBA" id="ARBA00022837"/>
    </source>
</evidence>
<dbReference type="GO" id="GO:0005576">
    <property type="term" value="C:extracellular region"/>
    <property type="evidence" value="ECO:0007669"/>
    <property type="project" value="UniProtKB-SubCell"/>
</dbReference>
<dbReference type="InterPro" id="IPR006626">
    <property type="entry name" value="PbH1"/>
</dbReference>
<dbReference type="SMART" id="SM00710">
    <property type="entry name" value="PbH1"/>
    <property type="match status" value="7"/>
</dbReference>
<dbReference type="InterPro" id="IPR052052">
    <property type="entry name" value="Polysaccharide_Lyase_9"/>
</dbReference>
<evidence type="ECO:0008006" key="10">
    <source>
        <dbReference type="Google" id="ProtNLM"/>
    </source>
</evidence>
<dbReference type="PANTHER" id="PTHR40088">
    <property type="entry name" value="PECTATE LYASE (EUROFUNG)"/>
    <property type="match status" value="1"/>
</dbReference>
<dbReference type="AlphaFoldDB" id="A0A3B0VI77"/>
<dbReference type="InterPro" id="IPR012334">
    <property type="entry name" value="Pectin_lyas_fold"/>
</dbReference>
<keyword evidence="7" id="KW-0456">Lyase</keyword>
<protein>
    <recommendedName>
        <fullName evidence="10">Right handed beta helix domain-containing protein</fullName>
    </recommendedName>
</protein>
<organism evidence="9">
    <name type="scientific">hydrothermal vent metagenome</name>
    <dbReference type="NCBI Taxonomy" id="652676"/>
    <lineage>
        <taxon>unclassified sequences</taxon>
        <taxon>metagenomes</taxon>
        <taxon>ecological metagenomes</taxon>
    </lineage>
</organism>
<dbReference type="Gene3D" id="2.160.20.10">
    <property type="entry name" value="Single-stranded right-handed beta-helix, Pectin lyase-like"/>
    <property type="match status" value="1"/>
</dbReference>
<evidence type="ECO:0000256" key="8">
    <source>
        <dbReference type="ARBA" id="ARBA00038263"/>
    </source>
</evidence>
<comment type="similarity">
    <text evidence="8">Belongs to the polysaccharide lyase 9 family.</text>
</comment>
<dbReference type="PANTHER" id="PTHR40088:SF1">
    <property type="entry name" value="PECTATE LYASE PEL9"/>
    <property type="match status" value="1"/>
</dbReference>
<name>A0A3B0VI77_9ZZZZ</name>
<gene>
    <name evidence="9" type="ORF">MNBD_GAMMA01-2169</name>
</gene>
<evidence type="ECO:0000313" key="9">
    <source>
        <dbReference type="EMBL" id="VAW38037.1"/>
    </source>
</evidence>
<sequence length="558" mass="60882">MKIINLLTVLALFFISVTNVLAAQSTNIDPDAFYVDKDHPDASDSNQGTATAPWLSLQYALNQLSPGNRLYVKKSIEPYYGPYRTSGANVGGFTIISGGTADAWIYIEGYPGERPVIDQRRGQSSLRADNGEPDNAPKDLGGFYIHNGDYIKISNFEITQTSYSGLSTNSSSHNSYIVYENNHLHHIYGTDNIGGILLSQTDECIVSNSVIHDIYDTRRTSNTITAEPYGLHSGVHGYQPGNCIIENNLIYHVGRGVYQKTPDSQFKNSNTVRRNIFHDISGHAYLVGVAGAGVSPAFNAKFYENIVYNTATGVYVKTYEANAQSNGIEIYNNTFVNVDYAFAIRGITDVSIYNNILSQINSIELLVVDPSGYGNINSILFYDYNLYYQTPNIWYLNRYAANQELYTSLTAWREAMTVSQLTVLQAAPDANTIVAEPLFVNASSNNYELLPGSIALGAGRNDEDLGAFGLGGFIGPMISPLVNDSFTCADAPTGTFFCDDFETTAPLSDRYFESSTTNFLPADGVGRGGSRGLRAVFDVGTVGAGSIKKSFGRTPSSY</sequence>
<dbReference type="EMBL" id="UOEW01000188">
    <property type="protein sequence ID" value="VAW38037.1"/>
    <property type="molecule type" value="Genomic_DNA"/>
</dbReference>
<keyword evidence="5" id="KW-0732">Signal</keyword>
<proteinExistence type="inferred from homology"/>
<evidence type="ECO:0000256" key="3">
    <source>
        <dbReference type="ARBA" id="ARBA00022525"/>
    </source>
</evidence>
<evidence type="ECO:0000256" key="7">
    <source>
        <dbReference type="ARBA" id="ARBA00023239"/>
    </source>
</evidence>
<evidence type="ECO:0000256" key="4">
    <source>
        <dbReference type="ARBA" id="ARBA00022723"/>
    </source>
</evidence>
<keyword evidence="6" id="KW-0106">Calcium</keyword>
<comment type="cofactor">
    <cofactor evidence="1">
        <name>Ca(2+)</name>
        <dbReference type="ChEBI" id="CHEBI:29108"/>
    </cofactor>
</comment>